<dbReference type="Proteomes" id="UP000023541">
    <property type="component" value="Unassembled WGS sequence"/>
</dbReference>
<dbReference type="eggNOG" id="ENOG5032SAI">
    <property type="taxonomic scope" value="Bacteria"/>
</dbReference>
<organism evidence="1 2">
    <name type="scientific">Aquimarina atlantica</name>
    <dbReference type="NCBI Taxonomy" id="1317122"/>
    <lineage>
        <taxon>Bacteria</taxon>
        <taxon>Pseudomonadati</taxon>
        <taxon>Bacteroidota</taxon>
        <taxon>Flavobacteriia</taxon>
        <taxon>Flavobacteriales</taxon>
        <taxon>Flavobacteriaceae</taxon>
        <taxon>Aquimarina</taxon>
    </lineage>
</organism>
<dbReference type="PANTHER" id="PTHR39169">
    <property type="match status" value="1"/>
</dbReference>
<dbReference type="EMBL" id="AQRA01000009">
    <property type="protein sequence ID" value="EZH72233.1"/>
    <property type="molecule type" value="Genomic_DNA"/>
</dbReference>
<dbReference type="OrthoDB" id="1440627at2"/>
<dbReference type="InterPro" id="IPR014910">
    <property type="entry name" value="YdhR"/>
</dbReference>
<name>A0A023BR76_9FLAO</name>
<evidence type="ECO:0000313" key="1">
    <source>
        <dbReference type="EMBL" id="EZH72233.1"/>
    </source>
</evidence>
<keyword evidence="2" id="KW-1185">Reference proteome</keyword>
<dbReference type="Gene3D" id="3.30.70.100">
    <property type="match status" value="1"/>
</dbReference>
<evidence type="ECO:0000313" key="2">
    <source>
        <dbReference type="Proteomes" id="UP000023541"/>
    </source>
</evidence>
<dbReference type="SUPFAM" id="SSF54909">
    <property type="entry name" value="Dimeric alpha+beta barrel"/>
    <property type="match status" value="1"/>
</dbReference>
<sequence length="103" mass="12011">MSTLKIWDLHLKYDGPVTQEFMDGNTSLAKSIAEEEGVIWKIWTHKEGTPHFGSTYLFKNKEYLMKYREMHIKRLNKIGITEITDHIFDVLEDLSKINNAPLG</sequence>
<gene>
    <name evidence="1" type="ORF">ATO12_25195</name>
</gene>
<dbReference type="AlphaFoldDB" id="A0A023BR76"/>
<dbReference type="GO" id="GO:0004497">
    <property type="term" value="F:monooxygenase activity"/>
    <property type="evidence" value="ECO:0007669"/>
    <property type="project" value="UniProtKB-KW"/>
</dbReference>
<keyword evidence="1" id="KW-0503">Monooxygenase</keyword>
<dbReference type="STRING" id="1317122.ATO12_25195"/>
<dbReference type="PANTHER" id="PTHR39169:SF1">
    <property type="entry name" value="MONOOXYGENASE YDHR-RELATED"/>
    <property type="match status" value="1"/>
</dbReference>
<dbReference type="RefSeq" id="WP_051575986.1">
    <property type="nucleotide sequence ID" value="NZ_AQRA01000009.1"/>
</dbReference>
<comment type="caution">
    <text evidence="1">The sequence shown here is derived from an EMBL/GenBank/DDBJ whole genome shotgun (WGS) entry which is preliminary data.</text>
</comment>
<proteinExistence type="predicted"/>
<protein>
    <submittedName>
        <fullName evidence="1">Monooxygenase</fullName>
    </submittedName>
</protein>
<dbReference type="NCBIfam" id="NF008333">
    <property type="entry name" value="PRK11118.1"/>
    <property type="match status" value="1"/>
</dbReference>
<dbReference type="InterPro" id="IPR011008">
    <property type="entry name" value="Dimeric_a/b-barrel"/>
</dbReference>
<dbReference type="Pfam" id="PF08803">
    <property type="entry name" value="ydhR"/>
    <property type="match status" value="1"/>
</dbReference>
<reference evidence="1 2" key="1">
    <citation type="submission" date="2014-04" db="EMBL/GenBank/DDBJ databases">
        <title>Aquimarina sp. 22II-S11-z7 Genome Sequencing.</title>
        <authorList>
            <person name="Lai Q."/>
        </authorList>
    </citation>
    <scope>NUCLEOTIDE SEQUENCE [LARGE SCALE GENOMIC DNA]</scope>
    <source>
        <strain evidence="1 2">22II-S11-z7</strain>
    </source>
</reference>
<keyword evidence="1" id="KW-0560">Oxidoreductase</keyword>
<accession>A0A023BR76</accession>